<dbReference type="Gene3D" id="3.90.380.10">
    <property type="entry name" value="Naphthalene 1,2-dioxygenase Alpha Subunit, Chain A, domain 1"/>
    <property type="match status" value="2"/>
</dbReference>
<dbReference type="EC" id="1.14.15.7" evidence="5"/>
<dbReference type="Gene3D" id="2.102.10.10">
    <property type="entry name" value="Rieske [2Fe-2S] iron-sulphur domain"/>
    <property type="match status" value="1"/>
</dbReference>
<dbReference type="InterPro" id="IPR001663">
    <property type="entry name" value="Rng_hydr_dOase-A"/>
</dbReference>
<evidence type="ECO:0000259" key="13">
    <source>
        <dbReference type="PROSITE" id="PS51296"/>
    </source>
</evidence>
<dbReference type="OrthoDB" id="426882at2759"/>
<dbReference type="InterPro" id="IPR017941">
    <property type="entry name" value="Rieske_2Fe-2S"/>
</dbReference>
<feature type="domain" description="Rieske" evidence="13">
    <location>
        <begin position="55"/>
        <end position="154"/>
    </location>
</feature>
<keyword evidence="9" id="KW-0560">Oxidoreductase</keyword>
<keyword evidence="11" id="KW-0411">Iron-sulfur</keyword>
<dbReference type="SUPFAM" id="SSF50022">
    <property type="entry name" value="ISP domain"/>
    <property type="match status" value="1"/>
</dbReference>
<protein>
    <recommendedName>
        <fullName evidence="6">Choline monooxygenase, chloroplastic</fullName>
        <ecNumber evidence="5">1.14.15.7</ecNumber>
    </recommendedName>
</protein>
<dbReference type="AlphaFoldDB" id="R7YMK8"/>
<dbReference type="PANTHER" id="PTHR43756:SF5">
    <property type="entry name" value="CHOLINE MONOOXYGENASE, CHLOROPLASTIC"/>
    <property type="match status" value="1"/>
</dbReference>
<keyword evidence="15" id="KW-1185">Reference proteome</keyword>
<comment type="catalytic activity">
    <reaction evidence="12">
        <text>choline + 2 reduced [2Fe-2S]-[ferredoxin] + O2 + 2 H(+) = betaine aldehyde hydrate + 2 oxidized [2Fe-2S]-[ferredoxin] + H2O</text>
        <dbReference type="Rhea" id="RHEA:17769"/>
        <dbReference type="Rhea" id="RHEA-COMP:10000"/>
        <dbReference type="Rhea" id="RHEA-COMP:10001"/>
        <dbReference type="ChEBI" id="CHEBI:15354"/>
        <dbReference type="ChEBI" id="CHEBI:15377"/>
        <dbReference type="ChEBI" id="CHEBI:15378"/>
        <dbReference type="ChEBI" id="CHEBI:15379"/>
        <dbReference type="ChEBI" id="CHEBI:15870"/>
        <dbReference type="ChEBI" id="CHEBI:33737"/>
        <dbReference type="ChEBI" id="CHEBI:33738"/>
        <dbReference type="EC" id="1.14.15.7"/>
    </reaction>
</comment>
<dbReference type="PROSITE" id="PS51296">
    <property type="entry name" value="RIESKE"/>
    <property type="match status" value="1"/>
</dbReference>
<dbReference type="UniPathway" id="UPA00529">
    <property type="reaction ID" value="UER00430"/>
</dbReference>
<evidence type="ECO:0000313" key="14">
    <source>
        <dbReference type="EMBL" id="EON63155.1"/>
    </source>
</evidence>
<dbReference type="InterPro" id="IPR015879">
    <property type="entry name" value="Ring_hydroxy_dOase_asu_C_dom"/>
</dbReference>
<dbReference type="STRING" id="1168221.R7YMK8"/>
<dbReference type="GeneID" id="19899693"/>
<dbReference type="SUPFAM" id="SSF55961">
    <property type="entry name" value="Bet v1-like"/>
    <property type="match status" value="1"/>
</dbReference>
<dbReference type="CDD" id="cd03469">
    <property type="entry name" value="Rieske_RO_Alpha_N"/>
    <property type="match status" value="1"/>
</dbReference>
<evidence type="ECO:0000256" key="2">
    <source>
        <dbReference type="ARBA" id="ARBA00002149"/>
    </source>
</evidence>
<evidence type="ECO:0000256" key="4">
    <source>
        <dbReference type="ARBA" id="ARBA00010848"/>
    </source>
</evidence>
<comment type="pathway">
    <text evidence="3">Amine and polyamine biosynthesis; betaine biosynthesis via choline pathway; betaine aldehyde from choline (monooxygenase route): step 1/1.</text>
</comment>
<evidence type="ECO:0000256" key="3">
    <source>
        <dbReference type="ARBA" id="ARBA00004866"/>
    </source>
</evidence>
<keyword evidence="7" id="KW-0001">2Fe-2S</keyword>
<evidence type="ECO:0000256" key="11">
    <source>
        <dbReference type="ARBA" id="ARBA00023014"/>
    </source>
</evidence>
<sequence length="418" mass="48606">MATSMLHYLRFGNNAASSKEAAPVNKSPVRALPASWYTSQEMYEFERRAIFSKRWLFITHSSRLRETGDWLRYDVAGFDFIITRDRQGDINAFHNVCRHRAYPVIEKQGQGNAKILACRYHGWSYGLNGKLAKAPGYQELDGFNKEQNGLFRIHVKVDINGFIWVNMDAKEIPEVPWEEHFRDVDKQDRYKPYNFNDYELDHTYELDGKCNWKILADNFNECYHCPTTHPDIPDFINLESFDSDVKDGHIQHHCISTPEQLEKGLNVASTYYFPNSSMTVSAHFIMVQKFLPRGPNDSTMAYEIYRNRNSSDADFRLISEMYARVMAEDKVLCYNAQKNLDRGVFINGQLHPKYEKAPLFFQSTVREVITEHYNREKVEGREIWPARRKLPGDAQVSEMDEEICAGISCGAQKEVLAW</sequence>
<dbReference type="PRINTS" id="PR00090">
    <property type="entry name" value="RNGDIOXGNASE"/>
</dbReference>
<comment type="cofactor">
    <cofactor evidence="1">
        <name>Fe cation</name>
        <dbReference type="ChEBI" id="CHEBI:24875"/>
    </cofactor>
</comment>
<dbReference type="GO" id="GO:0051537">
    <property type="term" value="F:2 iron, 2 sulfur cluster binding"/>
    <property type="evidence" value="ECO:0007669"/>
    <property type="project" value="UniProtKB-KW"/>
</dbReference>
<dbReference type="GO" id="GO:0019133">
    <property type="term" value="F:choline monooxygenase activity"/>
    <property type="evidence" value="ECO:0007669"/>
    <property type="project" value="UniProtKB-EC"/>
</dbReference>
<evidence type="ECO:0000256" key="6">
    <source>
        <dbReference type="ARBA" id="ARBA00014931"/>
    </source>
</evidence>
<comment type="similarity">
    <text evidence="4">Belongs to the choline monooxygenase family.</text>
</comment>
<dbReference type="HOGENOM" id="CLU_026244_1_2_1"/>
<name>R7YMK8_CONA1</name>
<proteinExistence type="inferred from homology"/>
<keyword evidence="8" id="KW-0479">Metal-binding</keyword>
<dbReference type="EMBL" id="JH767562">
    <property type="protein sequence ID" value="EON63155.1"/>
    <property type="molecule type" value="Genomic_DNA"/>
</dbReference>
<gene>
    <name evidence="14" type="ORF">W97_02382</name>
</gene>
<evidence type="ECO:0000313" key="15">
    <source>
        <dbReference type="Proteomes" id="UP000016924"/>
    </source>
</evidence>
<dbReference type="eggNOG" id="ENOG502QQJW">
    <property type="taxonomic scope" value="Eukaryota"/>
</dbReference>
<evidence type="ECO:0000256" key="7">
    <source>
        <dbReference type="ARBA" id="ARBA00022714"/>
    </source>
</evidence>
<reference evidence="15" key="1">
    <citation type="submission" date="2012-06" db="EMBL/GenBank/DDBJ databases">
        <title>The genome sequence of Coniosporium apollinis CBS 100218.</title>
        <authorList>
            <consortium name="The Broad Institute Genome Sequencing Platform"/>
            <person name="Cuomo C."/>
            <person name="Gorbushina A."/>
            <person name="Noack S."/>
            <person name="Walker B."/>
            <person name="Young S.K."/>
            <person name="Zeng Q."/>
            <person name="Gargeya S."/>
            <person name="Fitzgerald M."/>
            <person name="Haas B."/>
            <person name="Abouelleil A."/>
            <person name="Alvarado L."/>
            <person name="Arachchi H.M."/>
            <person name="Berlin A.M."/>
            <person name="Chapman S.B."/>
            <person name="Goldberg J."/>
            <person name="Griggs A."/>
            <person name="Gujja S."/>
            <person name="Hansen M."/>
            <person name="Howarth C."/>
            <person name="Imamovic A."/>
            <person name="Larimer J."/>
            <person name="McCowan C."/>
            <person name="Montmayeur A."/>
            <person name="Murphy C."/>
            <person name="Neiman D."/>
            <person name="Pearson M."/>
            <person name="Priest M."/>
            <person name="Roberts A."/>
            <person name="Saif S."/>
            <person name="Shea T."/>
            <person name="Sisk P."/>
            <person name="Sykes S."/>
            <person name="Wortman J."/>
            <person name="Nusbaum C."/>
            <person name="Birren B."/>
        </authorList>
    </citation>
    <scope>NUCLEOTIDE SEQUENCE [LARGE SCALE GENOMIC DNA]</scope>
    <source>
        <strain evidence="15">CBS 100218</strain>
    </source>
</reference>
<dbReference type="GO" id="GO:0005506">
    <property type="term" value="F:iron ion binding"/>
    <property type="evidence" value="ECO:0007669"/>
    <property type="project" value="InterPro"/>
</dbReference>
<comment type="function">
    <text evidence="2">Catalyzes the first step of the osmoprotectant glycine betaine synthesis.</text>
</comment>
<dbReference type="OMA" id="FSRRWLF"/>
<dbReference type="PANTHER" id="PTHR43756">
    <property type="entry name" value="CHOLINE MONOOXYGENASE, CHLOROPLASTIC"/>
    <property type="match status" value="1"/>
</dbReference>
<evidence type="ECO:0000256" key="10">
    <source>
        <dbReference type="ARBA" id="ARBA00023004"/>
    </source>
</evidence>
<dbReference type="CDD" id="cd00680">
    <property type="entry name" value="RHO_alpha_C"/>
    <property type="match status" value="1"/>
</dbReference>
<dbReference type="GO" id="GO:0019285">
    <property type="term" value="P:glycine betaine biosynthetic process from choline"/>
    <property type="evidence" value="ECO:0007669"/>
    <property type="project" value="UniProtKB-UniPathway"/>
</dbReference>
<accession>R7YMK8</accession>
<evidence type="ECO:0000256" key="8">
    <source>
        <dbReference type="ARBA" id="ARBA00022723"/>
    </source>
</evidence>
<dbReference type="Pfam" id="PF00355">
    <property type="entry name" value="Rieske"/>
    <property type="match status" value="1"/>
</dbReference>
<evidence type="ECO:0000256" key="12">
    <source>
        <dbReference type="ARBA" id="ARBA00049097"/>
    </source>
</evidence>
<dbReference type="Pfam" id="PF00848">
    <property type="entry name" value="Ring_hydroxyl_A"/>
    <property type="match status" value="1"/>
</dbReference>
<keyword evidence="10" id="KW-0408">Iron</keyword>
<dbReference type="Proteomes" id="UP000016924">
    <property type="component" value="Unassembled WGS sequence"/>
</dbReference>
<dbReference type="RefSeq" id="XP_007778472.1">
    <property type="nucleotide sequence ID" value="XM_007780282.1"/>
</dbReference>
<evidence type="ECO:0000256" key="5">
    <source>
        <dbReference type="ARBA" id="ARBA00012763"/>
    </source>
</evidence>
<evidence type="ECO:0000256" key="9">
    <source>
        <dbReference type="ARBA" id="ARBA00023002"/>
    </source>
</evidence>
<dbReference type="InterPro" id="IPR036922">
    <property type="entry name" value="Rieske_2Fe-2S_sf"/>
</dbReference>
<evidence type="ECO:0000256" key="1">
    <source>
        <dbReference type="ARBA" id="ARBA00001962"/>
    </source>
</evidence>
<organism evidence="14 15">
    <name type="scientific">Coniosporium apollinis (strain CBS 100218)</name>
    <name type="common">Rock-inhabiting black yeast</name>
    <dbReference type="NCBI Taxonomy" id="1168221"/>
    <lineage>
        <taxon>Eukaryota</taxon>
        <taxon>Fungi</taxon>
        <taxon>Dikarya</taxon>
        <taxon>Ascomycota</taxon>
        <taxon>Pezizomycotina</taxon>
        <taxon>Dothideomycetes</taxon>
        <taxon>Dothideomycetes incertae sedis</taxon>
        <taxon>Coniosporium</taxon>
    </lineage>
</organism>